<feature type="binding site" evidence="5">
    <location>
        <begin position="275"/>
        <end position="278"/>
    </location>
    <ligand>
        <name>GTP</name>
        <dbReference type="ChEBI" id="CHEBI:37565"/>
    </ligand>
</feature>
<dbReference type="InterPro" id="IPR027417">
    <property type="entry name" value="P-loop_NTPase"/>
</dbReference>
<keyword evidence="1 6" id="KW-0479">Metal-binding</keyword>
<feature type="binding site" evidence="5">
    <location>
        <position position="335"/>
    </location>
    <ligand>
        <name>GTP</name>
        <dbReference type="ChEBI" id="CHEBI:37565"/>
    </ligand>
</feature>
<dbReference type="SUPFAM" id="SSF47895">
    <property type="entry name" value="Transducin (alpha subunit), insertion domain"/>
    <property type="match status" value="1"/>
</dbReference>
<dbReference type="AlphaFoldDB" id="A2F0Y0"/>
<dbReference type="OMA" id="GKKDYMP"/>
<reference evidence="8" key="1">
    <citation type="submission" date="2006-10" db="EMBL/GenBank/DDBJ databases">
        <authorList>
            <person name="Amadeo P."/>
            <person name="Zhao Q."/>
            <person name="Wortman J."/>
            <person name="Fraser-Liggett C."/>
            <person name="Carlton J."/>
        </authorList>
    </citation>
    <scope>NUCLEOTIDE SEQUENCE</scope>
    <source>
        <strain evidence="8">G3</strain>
    </source>
</reference>
<protein>
    <submittedName>
        <fullName evidence="8">G-protein alpha subunit, putative</fullName>
    </submittedName>
</protein>
<feature type="binding site" evidence="6">
    <location>
        <position position="57"/>
    </location>
    <ligand>
        <name>Mg(2+)</name>
        <dbReference type="ChEBI" id="CHEBI:18420"/>
    </ligand>
</feature>
<sequence length="359" mass="40874">MGCGASKPSNKIAPEPPESTHSSVKLPVETDIKFEKGNFEKPDVKAILLGAGESGKSTISRQLKRLYCGGFTNSDRHHFKNVISIAIISDFKLLIDDLRKSSYSYPNELDDIMDQIKALEDTDPIDHPISQLISRVWEDPSMKRIYEESNSVGIAENFDYFLNNISQIAESNYVPSDLDILKARIRTTGNSDLKLMVEKVKLQLVDIGGQKNERKHWESCFSHLNYIIFVQALSEFDQVLFEDKVTSRVADSLAIWDMILSKPLLTELPIFLVFNKKDLFETKLKKCPDRFKTSFPEFNGDVNNIDECLEYVKTVFLNAAPPQRRNKIFPIFTCAMDECSISKLINTIGKQILIDKNLY</sequence>
<dbReference type="Gene3D" id="3.40.50.300">
    <property type="entry name" value="P-loop containing nucleotide triphosphate hydrolases"/>
    <property type="match status" value="1"/>
</dbReference>
<dbReference type="eggNOG" id="KOG0082">
    <property type="taxonomic scope" value="Eukaryota"/>
</dbReference>
<dbReference type="FunCoup" id="A2F0Y0">
    <property type="interactions" value="333"/>
</dbReference>
<dbReference type="Gene3D" id="1.10.400.10">
    <property type="entry name" value="GI Alpha 1, domain 2-like"/>
    <property type="match status" value="1"/>
</dbReference>
<evidence type="ECO:0000256" key="4">
    <source>
        <dbReference type="ARBA" id="ARBA00023224"/>
    </source>
</evidence>
<keyword evidence="2 5" id="KW-0547">Nucleotide-binding</keyword>
<dbReference type="Pfam" id="PF00503">
    <property type="entry name" value="G-alpha"/>
    <property type="match status" value="1"/>
</dbReference>
<dbReference type="FunFam" id="3.40.50.300:FF:000692">
    <property type="entry name" value="Guanine nucleotide-binding protein subunit alpha"/>
    <property type="match status" value="1"/>
</dbReference>
<dbReference type="GO" id="GO:0031683">
    <property type="term" value="F:G-protein beta/gamma-subunit complex binding"/>
    <property type="evidence" value="ECO:0000318"/>
    <property type="project" value="GO_Central"/>
</dbReference>
<feature type="binding site" evidence="5">
    <location>
        <begin position="53"/>
        <end position="58"/>
    </location>
    <ligand>
        <name>GTP</name>
        <dbReference type="ChEBI" id="CHEBI:37565"/>
    </ligand>
</feature>
<proteinExistence type="predicted"/>
<dbReference type="GO" id="GO:0003924">
    <property type="term" value="F:GTPase activity"/>
    <property type="evidence" value="ECO:0000318"/>
    <property type="project" value="GO_Central"/>
</dbReference>
<feature type="binding site" evidence="6">
    <location>
        <position position="187"/>
    </location>
    <ligand>
        <name>Mg(2+)</name>
        <dbReference type="ChEBI" id="CHEBI:18420"/>
    </ligand>
</feature>
<keyword evidence="3 5" id="KW-0342">GTP-binding</keyword>
<dbReference type="GO" id="GO:0046872">
    <property type="term" value="F:metal ion binding"/>
    <property type="evidence" value="ECO:0007669"/>
    <property type="project" value="UniProtKB-KW"/>
</dbReference>
<dbReference type="CDD" id="cd00066">
    <property type="entry name" value="G-alpha"/>
    <property type="match status" value="1"/>
</dbReference>
<dbReference type="KEGG" id="tva:4759281"/>
<dbReference type="GO" id="GO:0007188">
    <property type="term" value="P:adenylate cyclase-modulating G protein-coupled receptor signaling pathway"/>
    <property type="evidence" value="ECO:0000318"/>
    <property type="project" value="GO_Central"/>
</dbReference>
<dbReference type="InterPro" id="IPR011025">
    <property type="entry name" value="GproteinA_insert"/>
</dbReference>
<reference evidence="8" key="2">
    <citation type="journal article" date="2007" name="Science">
        <title>Draft genome sequence of the sexually transmitted pathogen Trichomonas vaginalis.</title>
        <authorList>
            <person name="Carlton J.M."/>
            <person name="Hirt R.P."/>
            <person name="Silva J.C."/>
            <person name="Delcher A.L."/>
            <person name="Schatz M."/>
            <person name="Zhao Q."/>
            <person name="Wortman J.R."/>
            <person name="Bidwell S.L."/>
            <person name="Alsmark U.C.M."/>
            <person name="Besteiro S."/>
            <person name="Sicheritz-Ponten T."/>
            <person name="Noel C.J."/>
            <person name="Dacks J.B."/>
            <person name="Foster P.G."/>
            <person name="Simillion C."/>
            <person name="Van de Peer Y."/>
            <person name="Miranda-Saavedra D."/>
            <person name="Barton G.J."/>
            <person name="Westrop G.D."/>
            <person name="Mueller S."/>
            <person name="Dessi D."/>
            <person name="Fiori P.L."/>
            <person name="Ren Q."/>
            <person name="Paulsen I."/>
            <person name="Zhang H."/>
            <person name="Bastida-Corcuera F.D."/>
            <person name="Simoes-Barbosa A."/>
            <person name="Brown M.T."/>
            <person name="Hayes R.D."/>
            <person name="Mukherjee M."/>
            <person name="Okumura C.Y."/>
            <person name="Schneider R."/>
            <person name="Smith A.J."/>
            <person name="Vanacova S."/>
            <person name="Villalvazo M."/>
            <person name="Haas B.J."/>
            <person name="Pertea M."/>
            <person name="Feldblyum T.V."/>
            <person name="Utterback T.R."/>
            <person name="Shu C.L."/>
            <person name="Osoegawa K."/>
            <person name="de Jong P.J."/>
            <person name="Hrdy I."/>
            <person name="Horvathova L."/>
            <person name="Zubacova Z."/>
            <person name="Dolezal P."/>
            <person name="Malik S.B."/>
            <person name="Logsdon J.M. Jr."/>
            <person name="Henze K."/>
            <person name="Gupta A."/>
            <person name="Wang C.C."/>
            <person name="Dunne R.L."/>
            <person name="Upcroft J.A."/>
            <person name="Upcroft P."/>
            <person name="White O."/>
            <person name="Salzberg S.L."/>
            <person name="Tang P."/>
            <person name="Chiu C.-H."/>
            <person name="Lee Y.-S."/>
            <person name="Embley T.M."/>
            <person name="Coombs G.H."/>
            <person name="Mottram J.C."/>
            <person name="Tachezy J."/>
            <person name="Fraser-Liggett C.M."/>
            <person name="Johnson P.J."/>
        </authorList>
    </citation>
    <scope>NUCLEOTIDE SEQUENCE [LARGE SCALE GENOMIC DNA]</scope>
    <source>
        <strain evidence="8">G3</strain>
    </source>
</reference>
<dbReference type="SMART" id="SM00275">
    <property type="entry name" value="G_alpha"/>
    <property type="match status" value="1"/>
</dbReference>
<dbReference type="PRINTS" id="PR00318">
    <property type="entry name" value="GPROTEINA"/>
</dbReference>
<dbReference type="SMR" id="A2F0Y0"/>
<dbReference type="InterPro" id="IPR001019">
    <property type="entry name" value="Gprotein_alpha_su"/>
</dbReference>
<dbReference type="STRING" id="5722.A2F0Y0"/>
<evidence type="ECO:0000313" key="9">
    <source>
        <dbReference type="Proteomes" id="UP000001542"/>
    </source>
</evidence>
<evidence type="ECO:0000256" key="7">
    <source>
        <dbReference type="SAM" id="MobiDB-lite"/>
    </source>
</evidence>
<dbReference type="RefSeq" id="XP_001330268.1">
    <property type="nucleotide sequence ID" value="XM_001330233.1"/>
</dbReference>
<dbReference type="PANTHER" id="PTHR10218:SF302">
    <property type="entry name" value="GUANINE NUCLEOTIDE-BINDING PROTEIN ALPHA-5 SUBUNIT"/>
    <property type="match status" value="1"/>
</dbReference>
<dbReference type="GO" id="GO:0005737">
    <property type="term" value="C:cytoplasm"/>
    <property type="evidence" value="ECO:0000318"/>
    <property type="project" value="GO_Central"/>
</dbReference>
<dbReference type="InParanoid" id="A2F0Y0"/>
<dbReference type="GO" id="GO:0005525">
    <property type="term" value="F:GTP binding"/>
    <property type="evidence" value="ECO:0007669"/>
    <property type="project" value="UniProtKB-KW"/>
</dbReference>
<dbReference type="OrthoDB" id="5817230at2759"/>
<name>A2F0Y0_TRIV3</name>
<keyword evidence="6" id="KW-0460">Magnesium</keyword>
<organism evidence="8 9">
    <name type="scientific">Trichomonas vaginalis (strain ATCC PRA-98 / G3)</name>
    <dbReference type="NCBI Taxonomy" id="412133"/>
    <lineage>
        <taxon>Eukaryota</taxon>
        <taxon>Metamonada</taxon>
        <taxon>Parabasalia</taxon>
        <taxon>Trichomonadida</taxon>
        <taxon>Trichomonadidae</taxon>
        <taxon>Trichomonas</taxon>
    </lineage>
</organism>
<evidence type="ECO:0000256" key="6">
    <source>
        <dbReference type="PIRSR" id="PIRSR601019-2"/>
    </source>
</evidence>
<dbReference type="Proteomes" id="UP000001542">
    <property type="component" value="Unassembled WGS sequence"/>
</dbReference>
<dbReference type="VEuPathDB" id="TrichDB:TVAG_490430"/>
<dbReference type="GO" id="GO:0001664">
    <property type="term" value="F:G protein-coupled receptor binding"/>
    <property type="evidence" value="ECO:0000318"/>
    <property type="project" value="GO_Central"/>
</dbReference>
<keyword evidence="9" id="KW-1185">Reference proteome</keyword>
<dbReference type="PANTHER" id="PTHR10218">
    <property type="entry name" value="GTP-BINDING PROTEIN ALPHA SUBUNIT"/>
    <property type="match status" value="1"/>
</dbReference>
<feature type="region of interest" description="Disordered" evidence="7">
    <location>
        <begin position="1"/>
        <end position="26"/>
    </location>
</feature>
<evidence type="ECO:0000256" key="1">
    <source>
        <dbReference type="ARBA" id="ARBA00022723"/>
    </source>
</evidence>
<dbReference type="GO" id="GO:0005834">
    <property type="term" value="C:heterotrimeric G-protein complex"/>
    <property type="evidence" value="ECO:0000318"/>
    <property type="project" value="GO_Central"/>
</dbReference>
<feature type="binding site" evidence="5">
    <location>
        <begin position="206"/>
        <end position="210"/>
    </location>
    <ligand>
        <name>GTP</name>
        <dbReference type="ChEBI" id="CHEBI:37565"/>
    </ligand>
</feature>
<dbReference type="PROSITE" id="PS51882">
    <property type="entry name" value="G_ALPHA"/>
    <property type="match status" value="1"/>
</dbReference>
<dbReference type="VEuPathDB" id="TrichDB:TVAGG3_0532470"/>
<evidence type="ECO:0000256" key="5">
    <source>
        <dbReference type="PIRSR" id="PIRSR601019-1"/>
    </source>
</evidence>
<evidence type="ECO:0000313" key="8">
    <source>
        <dbReference type="EMBL" id="EAY01455.1"/>
    </source>
</evidence>
<gene>
    <name evidence="8" type="ORF">TVAG_490430</name>
</gene>
<evidence type="ECO:0000256" key="3">
    <source>
        <dbReference type="ARBA" id="ARBA00023134"/>
    </source>
</evidence>
<dbReference type="SUPFAM" id="SSF52540">
    <property type="entry name" value="P-loop containing nucleoside triphosphate hydrolases"/>
    <property type="match status" value="1"/>
</dbReference>
<accession>A2F0Y0</accession>
<dbReference type="EMBL" id="DS113567">
    <property type="protein sequence ID" value="EAY01455.1"/>
    <property type="molecule type" value="Genomic_DNA"/>
</dbReference>
<feature type="binding site" evidence="5">
    <location>
        <begin position="181"/>
        <end position="187"/>
    </location>
    <ligand>
        <name>GTP</name>
        <dbReference type="ChEBI" id="CHEBI:37565"/>
    </ligand>
</feature>
<evidence type="ECO:0000256" key="2">
    <source>
        <dbReference type="ARBA" id="ARBA00022741"/>
    </source>
</evidence>
<keyword evidence="4" id="KW-0807">Transducer</keyword>